<evidence type="ECO:0000313" key="3">
    <source>
        <dbReference type="Proteomes" id="UP000591131"/>
    </source>
</evidence>
<dbReference type="Proteomes" id="UP000591131">
    <property type="component" value="Unassembled WGS sequence"/>
</dbReference>
<dbReference type="EMBL" id="JAAPAO010000269">
    <property type="protein sequence ID" value="KAF4665163.1"/>
    <property type="molecule type" value="Genomic_DNA"/>
</dbReference>
<sequence length="127" mass="14574">MPPCYLILSLIVSLVLSFELKGKYSGKYPKTDPVITVNMTFRDDVFDFEATHAGKFATAQGVPFRRDSTDKIHIATAHEELVKAFMELNCPTSPSATLEGLKYDDKKNRVWKRYYVFGKFILYHIET</sequence>
<feature type="signal peptide" evidence="1">
    <location>
        <begin position="1"/>
        <end position="17"/>
    </location>
</feature>
<keyword evidence="3" id="KW-1185">Reference proteome</keyword>
<dbReference type="AlphaFoldDB" id="A0A7J6M0V0"/>
<keyword evidence="1" id="KW-0732">Signal</keyword>
<proteinExistence type="predicted"/>
<reference evidence="2 3" key="1">
    <citation type="submission" date="2020-04" db="EMBL/GenBank/DDBJ databases">
        <title>Perkinsus chesapeaki whole genome sequence.</title>
        <authorList>
            <person name="Bogema D.R."/>
        </authorList>
    </citation>
    <scope>NUCLEOTIDE SEQUENCE [LARGE SCALE GENOMIC DNA]</scope>
    <source>
        <strain evidence="2">ATCC PRA-425</strain>
    </source>
</reference>
<organism evidence="2 3">
    <name type="scientific">Perkinsus chesapeaki</name>
    <name type="common">Clam parasite</name>
    <name type="synonym">Perkinsus andrewsi</name>
    <dbReference type="NCBI Taxonomy" id="330153"/>
    <lineage>
        <taxon>Eukaryota</taxon>
        <taxon>Sar</taxon>
        <taxon>Alveolata</taxon>
        <taxon>Perkinsozoa</taxon>
        <taxon>Perkinsea</taxon>
        <taxon>Perkinsida</taxon>
        <taxon>Perkinsidae</taxon>
        <taxon>Perkinsus</taxon>
    </lineage>
</organism>
<evidence type="ECO:0000313" key="2">
    <source>
        <dbReference type="EMBL" id="KAF4665163.1"/>
    </source>
</evidence>
<comment type="caution">
    <text evidence="2">The sequence shown here is derived from an EMBL/GenBank/DDBJ whole genome shotgun (WGS) entry which is preliminary data.</text>
</comment>
<name>A0A7J6M0V0_PERCH</name>
<evidence type="ECO:0000256" key="1">
    <source>
        <dbReference type="SAM" id="SignalP"/>
    </source>
</evidence>
<gene>
    <name evidence="2" type="ORF">FOL47_004738</name>
</gene>
<feature type="chain" id="PRO_5029821412" evidence="1">
    <location>
        <begin position="18"/>
        <end position="127"/>
    </location>
</feature>
<accession>A0A7J6M0V0</accession>
<protein>
    <submittedName>
        <fullName evidence="2">Uncharacterized protein</fullName>
    </submittedName>
</protein>